<dbReference type="Pfam" id="PF00644">
    <property type="entry name" value="PARP"/>
    <property type="match status" value="1"/>
</dbReference>
<evidence type="ECO:0000259" key="1">
    <source>
        <dbReference type="PROSITE" id="PS50011"/>
    </source>
</evidence>
<evidence type="ECO:0000313" key="2">
    <source>
        <dbReference type="EMBL" id="CUI15296.1"/>
    </source>
</evidence>
<dbReference type="GO" id="GO:0004674">
    <property type="term" value="F:protein serine/threonine kinase activity"/>
    <property type="evidence" value="ECO:0007669"/>
    <property type="project" value="TreeGrafter"/>
</dbReference>
<dbReference type="PANTHER" id="PTHR44329:SF289">
    <property type="entry name" value="SERINE_THREONINE-PROTEIN KINASE VIK"/>
    <property type="match status" value="1"/>
</dbReference>
<dbReference type="PROSITE" id="PS50011">
    <property type="entry name" value="PROTEIN_KINASE_DOM"/>
    <property type="match status" value="1"/>
</dbReference>
<dbReference type="PROSITE" id="PS00108">
    <property type="entry name" value="PROTEIN_KINASE_ST"/>
    <property type="match status" value="1"/>
</dbReference>
<sequence>VLNSEGTNVVKAKRSVPLFPHANLEDITVGERVAGGSSCVVHRCNWRGRSYALKLYHPNIISQIAREVAVAPYLQHPNIVRVVAIVDSSEGGMHTAGLLMELASSSLSGKLAQAPCPPRATIFRWLHEVAQGIEFAQECGVVHSDIKPDNIMIVGNEEPQAVAKVTDFGSASILSTVGASTTTVRGTPMFIAPEYAMGDTGPTKASDVFSLGMTMWCALVPPGTEHGLGRTDMQVAMALHLGRRPPVAGIDASLVGLIERCWAAEPLARPNMVEVEEALRNLLMLPTQSRPTPSMLVWSTLLQPLGIEAAYQQLQFQQNGQLFLSPALDATHPCHRLICTAAGSHANNVRRVVLVGTDSSTATCFATLHEAEMNSRALNPALRIKNPTDAASVAGLDQLKQSFVAVTTAPGDPLPSARLLLAWHGTSVDKVANVCRDGPRSLRTTDCGFFGAGSYFALEAAYALRYSTPDPASGESALILYALSVSQAKVITPQGDYRRVEDPSTPHLHGFSQYYSGDPNIAVALAPRCDAHFIPVKDYGQTHPLTGLRTPRNVDYQAVDASIDAAEGHEIVIASHHRCIPLAIVYFKN</sequence>
<dbReference type="InterPro" id="IPR012317">
    <property type="entry name" value="Poly(ADP-ribose)pol_cat_dom"/>
</dbReference>
<dbReference type="GO" id="GO:0003950">
    <property type="term" value="F:NAD+ poly-ADP-ribosyltransferase activity"/>
    <property type="evidence" value="ECO:0007669"/>
    <property type="project" value="InterPro"/>
</dbReference>
<reference evidence="3" key="1">
    <citation type="submission" date="2015-09" db="EMBL/GenBank/DDBJ databases">
        <authorList>
            <consortium name="Pathogen Informatics"/>
        </authorList>
    </citation>
    <scope>NUCLEOTIDE SEQUENCE [LARGE SCALE GENOMIC DNA]</scope>
    <source>
        <strain evidence="3">Lake Konstanz</strain>
    </source>
</reference>
<dbReference type="VEuPathDB" id="TriTrypDB:BSAL_36040"/>
<keyword evidence="2" id="KW-0418">Kinase</keyword>
<dbReference type="OrthoDB" id="4062651at2759"/>
<dbReference type="Gene3D" id="1.10.510.10">
    <property type="entry name" value="Transferase(Phosphotransferase) domain 1"/>
    <property type="match status" value="1"/>
</dbReference>
<dbReference type="InterPro" id="IPR051681">
    <property type="entry name" value="Ser/Thr_Kinases-Pseudokinases"/>
</dbReference>
<dbReference type="EMBL" id="CYKH01002016">
    <property type="protein sequence ID" value="CUI15296.1"/>
    <property type="molecule type" value="Genomic_DNA"/>
</dbReference>
<organism evidence="2 3">
    <name type="scientific">Bodo saltans</name>
    <name type="common">Flagellated protozoan</name>
    <dbReference type="NCBI Taxonomy" id="75058"/>
    <lineage>
        <taxon>Eukaryota</taxon>
        <taxon>Discoba</taxon>
        <taxon>Euglenozoa</taxon>
        <taxon>Kinetoplastea</taxon>
        <taxon>Metakinetoplastina</taxon>
        <taxon>Eubodonida</taxon>
        <taxon>Bodonidae</taxon>
        <taxon>Bodo</taxon>
    </lineage>
</organism>
<dbReference type="InterPro" id="IPR000719">
    <property type="entry name" value="Prot_kinase_dom"/>
</dbReference>
<accession>A0A0S4KHZ1</accession>
<dbReference type="GO" id="GO:0005524">
    <property type="term" value="F:ATP binding"/>
    <property type="evidence" value="ECO:0007669"/>
    <property type="project" value="InterPro"/>
</dbReference>
<keyword evidence="2" id="KW-0808">Transferase</keyword>
<dbReference type="Proteomes" id="UP000051952">
    <property type="component" value="Unassembled WGS sequence"/>
</dbReference>
<keyword evidence="3" id="KW-1185">Reference proteome</keyword>
<dbReference type="InterPro" id="IPR011009">
    <property type="entry name" value="Kinase-like_dom_sf"/>
</dbReference>
<feature type="domain" description="Protein kinase" evidence="1">
    <location>
        <begin position="27"/>
        <end position="283"/>
    </location>
</feature>
<dbReference type="SMART" id="SM00220">
    <property type="entry name" value="S_TKc"/>
    <property type="match status" value="1"/>
</dbReference>
<dbReference type="CDD" id="cd14014">
    <property type="entry name" value="STKc_PknB_like"/>
    <property type="match status" value="1"/>
</dbReference>
<dbReference type="SUPFAM" id="SSF56399">
    <property type="entry name" value="ADP-ribosylation"/>
    <property type="match status" value="1"/>
</dbReference>
<dbReference type="PANTHER" id="PTHR44329">
    <property type="entry name" value="SERINE/THREONINE-PROTEIN KINASE TNNI3K-RELATED"/>
    <property type="match status" value="1"/>
</dbReference>
<evidence type="ECO:0000313" key="3">
    <source>
        <dbReference type="Proteomes" id="UP000051952"/>
    </source>
</evidence>
<name>A0A0S4KHZ1_BODSA</name>
<dbReference type="AlphaFoldDB" id="A0A0S4KHZ1"/>
<feature type="non-terminal residue" evidence="2">
    <location>
        <position position="1"/>
    </location>
</feature>
<dbReference type="InterPro" id="IPR008271">
    <property type="entry name" value="Ser/Thr_kinase_AS"/>
</dbReference>
<proteinExistence type="predicted"/>
<dbReference type="Gene3D" id="3.90.228.10">
    <property type="match status" value="1"/>
</dbReference>
<gene>
    <name evidence="2" type="ORF">BSAL_36040</name>
</gene>
<dbReference type="Pfam" id="PF00069">
    <property type="entry name" value="Pkinase"/>
    <property type="match status" value="1"/>
</dbReference>
<protein>
    <submittedName>
        <fullName evidence="2">CTR1-like protein kinase, putative</fullName>
    </submittedName>
</protein>
<dbReference type="SUPFAM" id="SSF56112">
    <property type="entry name" value="Protein kinase-like (PK-like)"/>
    <property type="match status" value="1"/>
</dbReference>